<dbReference type="Proteomes" id="UP001611383">
    <property type="component" value="Chromosome"/>
</dbReference>
<dbReference type="NCBIfam" id="TIGR02265">
    <property type="entry name" value="Mxa_TIGR02265"/>
    <property type="match status" value="1"/>
</dbReference>
<organism evidence="1 2">
    <name type="scientific">Archangium minus</name>
    <dbReference type="NCBI Taxonomy" id="83450"/>
    <lineage>
        <taxon>Bacteria</taxon>
        <taxon>Pseudomonadati</taxon>
        <taxon>Myxococcota</taxon>
        <taxon>Myxococcia</taxon>
        <taxon>Myxococcales</taxon>
        <taxon>Cystobacterineae</taxon>
        <taxon>Archangiaceae</taxon>
        <taxon>Archangium</taxon>
    </lineage>
</organism>
<protein>
    <submittedName>
        <fullName evidence="1">DUF2378 family protein</fullName>
    </submittedName>
</protein>
<dbReference type="InterPro" id="IPR011751">
    <property type="entry name" value="Mxa_paralog_2265"/>
</dbReference>
<dbReference type="EMBL" id="CP043494">
    <property type="protein sequence ID" value="WNG50176.1"/>
    <property type="molecule type" value="Genomic_DNA"/>
</dbReference>
<gene>
    <name evidence="1" type="ORF">F0U60_43155</name>
</gene>
<sequence length="203" mass="22331">MRSMSISQDTSDVVSVHEFERRMALATPADTMCGFFFNGALAAVRSLGDEAVKRCLEAGQETSFTSFFRYPATAYLRVTYTAANLLRVQHDSLENALRYVGCMVIPPFLSSAVGKTMLTLNQRNPRLLISSLPTAYRAGVSYGESSIKWTGPRSGLILTKHDFIHPLIHEGALLGLFEVMGMKGVWVSAKLVGALDNEIAFSW</sequence>
<name>A0ABY9X456_9BACT</name>
<evidence type="ECO:0000313" key="1">
    <source>
        <dbReference type="EMBL" id="WNG50176.1"/>
    </source>
</evidence>
<reference evidence="1 2" key="1">
    <citation type="submission" date="2019-08" db="EMBL/GenBank/DDBJ databases">
        <title>Archangium and Cystobacter genomes.</title>
        <authorList>
            <person name="Chen I.-C.K."/>
            <person name="Wielgoss S."/>
        </authorList>
    </citation>
    <scope>NUCLEOTIDE SEQUENCE [LARGE SCALE GENOMIC DNA]</scope>
    <source>
        <strain evidence="1 2">Cbm 6</strain>
    </source>
</reference>
<proteinExistence type="predicted"/>
<dbReference type="Pfam" id="PF09536">
    <property type="entry name" value="DUF2378"/>
    <property type="match status" value="1"/>
</dbReference>
<dbReference type="RefSeq" id="WP_395808939.1">
    <property type="nucleotide sequence ID" value="NZ_CP043494.1"/>
</dbReference>
<keyword evidence="2" id="KW-1185">Reference proteome</keyword>
<evidence type="ECO:0000313" key="2">
    <source>
        <dbReference type="Proteomes" id="UP001611383"/>
    </source>
</evidence>
<accession>A0ABY9X456</accession>